<keyword evidence="4" id="KW-1185">Reference proteome</keyword>
<evidence type="ECO:0000256" key="2">
    <source>
        <dbReference type="SAM" id="Phobius"/>
    </source>
</evidence>
<dbReference type="Proteomes" id="UP000002368">
    <property type="component" value="Chromosome"/>
</dbReference>
<feature type="compositionally biased region" description="Basic and acidic residues" evidence="1">
    <location>
        <begin position="18"/>
        <end position="27"/>
    </location>
</feature>
<dbReference type="KEGG" id="bts:Btus_0571"/>
<evidence type="ECO:0000256" key="1">
    <source>
        <dbReference type="SAM" id="MobiDB-lite"/>
    </source>
</evidence>
<keyword evidence="2" id="KW-0472">Membrane</keyword>
<sequence length="76" mass="8591">MSESTPSYPFYYMAPPGPRRDPEVRGDSFEPAADPSYIAYPAENRQFPAPWPWIGAGIFLPPIVLPSVSPFPFFWI</sequence>
<protein>
    <submittedName>
        <fullName evidence="3">Uncharacterized protein</fullName>
    </submittedName>
</protein>
<dbReference type="EMBL" id="CP002017">
    <property type="protein sequence ID" value="ADG05336.1"/>
    <property type="molecule type" value="Genomic_DNA"/>
</dbReference>
<accession>D5WU16</accession>
<evidence type="ECO:0000313" key="4">
    <source>
        <dbReference type="Proteomes" id="UP000002368"/>
    </source>
</evidence>
<dbReference type="HOGENOM" id="CLU_2649756_0_0_9"/>
<feature type="region of interest" description="Disordered" evidence="1">
    <location>
        <begin position="1"/>
        <end position="27"/>
    </location>
</feature>
<keyword evidence="2" id="KW-0812">Transmembrane</keyword>
<name>D5WU16_KYRT2</name>
<feature type="transmembrane region" description="Helical" evidence="2">
    <location>
        <begin position="53"/>
        <end position="75"/>
    </location>
</feature>
<keyword evidence="2" id="KW-1133">Transmembrane helix</keyword>
<proteinExistence type="predicted"/>
<dbReference type="AlphaFoldDB" id="D5WU16"/>
<reference evidence="3 4" key="1">
    <citation type="journal article" date="2011" name="Stand. Genomic Sci.">
        <title>Complete genome sequence of the thermophilic, hydrogen-oxidizing Bacillus tusciae type strain (T2) and reclassification in the new genus, Kyrpidia gen. nov. as Kyrpidia tusciae comb. nov. and emendation of the family Alicyclobacillaceae da Costa and Rainey, 2010.</title>
        <authorList>
            <person name="Klenk H.P."/>
            <person name="Lapidus A."/>
            <person name="Chertkov O."/>
            <person name="Copeland A."/>
            <person name="Del Rio T.G."/>
            <person name="Nolan M."/>
            <person name="Lucas S."/>
            <person name="Chen F."/>
            <person name="Tice H."/>
            <person name="Cheng J.F."/>
            <person name="Han C."/>
            <person name="Bruce D."/>
            <person name="Goodwin L."/>
            <person name="Pitluck S."/>
            <person name="Pati A."/>
            <person name="Ivanova N."/>
            <person name="Mavromatis K."/>
            <person name="Daum C."/>
            <person name="Chen A."/>
            <person name="Palaniappan K."/>
            <person name="Chang Y.J."/>
            <person name="Land M."/>
            <person name="Hauser L."/>
            <person name="Jeffries C.D."/>
            <person name="Detter J.C."/>
            <person name="Rohde M."/>
            <person name="Abt B."/>
            <person name="Pukall R."/>
            <person name="Goker M."/>
            <person name="Bristow J."/>
            <person name="Markowitz V."/>
            <person name="Hugenholtz P."/>
            <person name="Eisen J.A."/>
        </authorList>
    </citation>
    <scope>NUCLEOTIDE SEQUENCE [LARGE SCALE GENOMIC DNA]</scope>
    <source>
        <strain evidence="3 4">DSM 2912</strain>
    </source>
</reference>
<evidence type="ECO:0000313" key="3">
    <source>
        <dbReference type="EMBL" id="ADG05336.1"/>
    </source>
</evidence>
<organism evidence="3 4">
    <name type="scientific">Kyrpidia tusciae (strain DSM 2912 / NBRC 15312 / T2)</name>
    <name type="common">Bacillus tusciae</name>
    <dbReference type="NCBI Taxonomy" id="562970"/>
    <lineage>
        <taxon>Bacteria</taxon>
        <taxon>Bacillati</taxon>
        <taxon>Bacillota</taxon>
        <taxon>Bacilli</taxon>
        <taxon>Bacillales</taxon>
        <taxon>Alicyclobacillaceae</taxon>
        <taxon>Kyrpidia</taxon>
    </lineage>
</organism>
<gene>
    <name evidence="3" type="ordered locus">Btus_0571</name>
</gene>